<dbReference type="RefSeq" id="WP_118325004.1">
    <property type="nucleotide sequence ID" value="NZ_CATXNH010000020.1"/>
</dbReference>
<dbReference type="InterPro" id="IPR029063">
    <property type="entry name" value="SAM-dependent_MTases_sf"/>
</dbReference>
<dbReference type="Gene3D" id="1.10.150.170">
    <property type="entry name" value="Putative methyltransferase TM0872, insert domain"/>
    <property type="match status" value="1"/>
</dbReference>
<dbReference type="Gene3D" id="3.40.50.150">
    <property type="entry name" value="Vaccinia Virus protein VP39"/>
    <property type="match status" value="1"/>
</dbReference>
<dbReference type="InterPro" id="IPR023397">
    <property type="entry name" value="SAM-dep_MeTrfase_MraW_recog"/>
</dbReference>
<reference evidence="7 8" key="1">
    <citation type="submission" date="2018-08" db="EMBL/GenBank/DDBJ databases">
        <title>A genome reference for cultivated species of the human gut microbiota.</title>
        <authorList>
            <person name="Zou Y."/>
            <person name="Xue W."/>
            <person name="Luo G."/>
        </authorList>
    </citation>
    <scope>NUCLEOTIDE SEQUENCE [LARGE SCALE GENOMIC DNA]</scope>
    <source>
        <strain evidence="7 8">AF15-20</strain>
    </source>
</reference>
<dbReference type="NCBIfam" id="TIGR00006">
    <property type="entry name" value="16S rRNA (cytosine(1402)-N(4))-methyltransferase RsmH"/>
    <property type="match status" value="1"/>
</dbReference>
<evidence type="ECO:0000256" key="3">
    <source>
        <dbReference type="ARBA" id="ARBA00022603"/>
    </source>
</evidence>
<dbReference type="GO" id="GO:0071424">
    <property type="term" value="F:rRNA (cytosine-N4-)-methyltransferase activity"/>
    <property type="evidence" value="ECO:0007669"/>
    <property type="project" value="UniProtKB-UniRule"/>
</dbReference>
<feature type="binding site" evidence="6">
    <location>
        <position position="98"/>
    </location>
    <ligand>
        <name>S-adenosyl-L-methionine</name>
        <dbReference type="ChEBI" id="CHEBI:59789"/>
    </ligand>
</feature>
<evidence type="ECO:0000256" key="5">
    <source>
        <dbReference type="ARBA" id="ARBA00022691"/>
    </source>
</evidence>
<dbReference type="EC" id="2.1.1.199" evidence="6"/>
<evidence type="ECO:0000256" key="6">
    <source>
        <dbReference type="HAMAP-Rule" id="MF_01007"/>
    </source>
</evidence>
<proteinExistence type="inferred from homology"/>
<comment type="subcellular location">
    <subcellularLocation>
        <location evidence="6">Cytoplasm</location>
    </subcellularLocation>
</comment>
<dbReference type="GO" id="GO:0070475">
    <property type="term" value="P:rRNA base methylation"/>
    <property type="evidence" value="ECO:0007669"/>
    <property type="project" value="UniProtKB-UniRule"/>
</dbReference>
<dbReference type="EMBL" id="QRYQ01000007">
    <property type="protein sequence ID" value="RGU92181.1"/>
    <property type="molecule type" value="Genomic_DNA"/>
</dbReference>
<evidence type="ECO:0000256" key="4">
    <source>
        <dbReference type="ARBA" id="ARBA00022679"/>
    </source>
</evidence>
<dbReference type="HAMAP" id="MF_01007">
    <property type="entry name" value="16SrRNA_methyltr_H"/>
    <property type="match status" value="1"/>
</dbReference>
<gene>
    <name evidence="6" type="primary">rsmH</name>
    <name evidence="7" type="ORF">DWW32_05120</name>
</gene>
<dbReference type="GO" id="GO:0005737">
    <property type="term" value="C:cytoplasm"/>
    <property type="evidence" value="ECO:0007669"/>
    <property type="project" value="UniProtKB-SubCell"/>
</dbReference>
<dbReference type="PANTHER" id="PTHR11265">
    <property type="entry name" value="S-ADENOSYL-METHYLTRANSFERASE MRAW"/>
    <property type="match status" value="1"/>
</dbReference>
<comment type="catalytic activity">
    <reaction evidence="6">
        <text>cytidine(1402) in 16S rRNA + S-adenosyl-L-methionine = N(4)-methylcytidine(1402) in 16S rRNA + S-adenosyl-L-homocysteine + H(+)</text>
        <dbReference type="Rhea" id="RHEA:42928"/>
        <dbReference type="Rhea" id="RHEA-COMP:10286"/>
        <dbReference type="Rhea" id="RHEA-COMP:10287"/>
        <dbReference type="ChEBI" id="CHEBI:15378"/>
        <dbReference type="ChEBI" id="CHEBI:57856"/>
        <dbReference type="ChEBI" id="CHEBI:59789"/>
        <dbReference type="ChEBI" id="CHEBI:74506"/>
        <dbReference type="ChEBI" id="CHEBI:82748"/>
        <dbReference type="EC" id="2.1.1.199"/>
    </reaction>
</comment>
<dbReference type="AlphaFoldDB" id="A0A395W9E2"/>
<feature type="binding site" evidence="6">
    <location>
        <begin position="31"/>
        <end position="33"/>
    </location>
    <ligand>
        <name>S-adenosyl-L-methionine</name>
        <dbReference type="ChEBI" id="CHEBI:59789"/>
    </ligand>
</feature>
<dbReference type="SUPFAM" id="SSF53335">
    <property type="entry name" value="S-adenosyl-L-methionine-dependent methyltransferases"/>
    <property type="match status" value="1"/>
</dbReference>
<evidence type="ECO:0000256" key="2">
    <source>
        <dbReference type="ARBA" id="ARBA00022552"/>
    </source>
</evidence>
<keyword evidence="3 6" id="KW-0489">Methyltransferase</keyword>
<sequence length="308" mass="34963">MEHISVLLNESIDMLQIKEDGIYVDCTLGRGGHSSEILKRLTSGHLYAFDCDQNAIDESMPRLKAIGDQFTLIHSPFENLKSELAKRGVNFVDGIFMDLGVSSPQFDDAQRGFSYRWDARLDMRMDQSQELDAYVVVNTYDKEDLIRILKRYGEEPFAVKIADKICKARETAPIETTFELVDVIKSALPAAVLRKKGHPAKQTFQAIRIEVNHELEQLETVLHDGLTMLNPHGRMAVITFHSLEDRIVKEIFKEVAVAKKVNKRLPQVGTENLEYQLVNRKPVLASSEELEMNNRAHSAKLRGIEKKG</sequence>
<keyword evidence="4 6" id="KW-0808">Transferase</keyword>
<keyword evidence="5 6" id="KW-0949">S-adenosyl-L-methionine</keyword>
<dbReference type="Proteomes" id="UP000265489">
    <property type="component" value="Unassembled WGS sequence"/>
</dbReference>
<dbReference type="Pfam" id="PF01795">
    <property type="entry name" value="Methyltransf_5"/>
    <property type="match status" value="1"/>
</dbReference>
<comment type="function">
    <text evidence="6">Specifically methylates the N4 position of cytidine in position 1402 (C1402) of 16S rRNA.</text>
</comment>
<name>A0A395W9E2_9FIRM</name>
<protein>
    <recommendedName>
        <fullName evidence="6">Ribosomal RNA small subunit methyltransferase H</fullName>
        <ecNumber evidence="6">2.1.1.199</ecNumber>
    </recommendedName>
    <alternativeName>
        <fullName evidence="6">16S rRNA m(4)C1402 methyltransferase</fullName>
    </alternativeName>
    <alternativeName>
        <fullName evidence="6">rRNA (cytosine-N(4)-)-methyltransferase RsmH</fullName>
    </alternativeName>
</protein>
<dbReference type="GeneID" id="66579438"/>
<evidence type="ECO:0000313" key="8">
    <source>
        <dbReference type="Proteomes" id="UP000265489"/>
    </source>
</evidence>
<dbReference type="PIRSF" id="PIRSF004486">
    <property type="entry name" value="MraW"/>
    <property type="match status" value="1"/>
</dbReference>
<comment type="similarity">
    <text evidence="1 6">Belongs to the methyltransferase superfamily. RsmH family.</text>
</comment>
<evidence type="ECO:0000256" key="1">
    <source>
        <dbReference type="ARBA" id="ARBA00010396"/>
    </source>
</evidence>
<accession>A0A395W9E2</accession>
<dbReference type="PANTHER" id="PTHR11265:SF0">
    <property type="entry name" value="12S RRNA N4-METHYLCYTIDINE METHYLTRANSFERASE"/>
    <property type="match status" value="1"/>
</dbReference>
<comment type="caution">
    <text evidence="7">The sequence shown here is derived from an EMBL/GenBank/DDBJ whole genome shotgun (WGS) entry which is preliminary data.</text>
</comment>
<feature type="binding site" evidence="6">
    <location>
        <position position="105"/>
    </location>
    <ligand>
        <name>S-adenosyl-L-methionine</name>
        <dbReference type="ChEBI" id="CHEBI:59789"/>
    </ligand>
</feature>
<dbReference type="InterPro" id="IPR002903">
    <property type="entry name" value="RsmH"/>
</dbReference>
<feature type="binding site" evidence="6">
    <location>
        <position position="50"/>
    </location>
    <ligand>
        <name>S-adenosyl-L-methionine</name>
        <dbReference type="ChEBI" id="CHEBI:59789"/>
    </ligand>
</feature>
<feature type="binding site" evidence="6">
    <location>
        <position position="77"/>
    </location>
    <ligand>
        <name>S-adenosyl-L-methionine</name>
        <dbReference type="ChEBI" id="CHEBI:59789"/>
    </ligand>
</feature>
<organism evidence="7 8">
    <name type="scientific">Holdemanella biformis</name>
    <dbReference type="NCBI Taxonomy" id="1735"/>
    <lineage>
        <taxon>Bacteria</taxon>
        <taxon>Bacillati</taxon>
        <taxon>Bacillota</taxon>
        <taxon>Erysipelotrichia</taxon>
        <taxon>Erysipelotrichales</taxon>
        <taxon>Erysipelotrichaceae</taxon>
        <taxon>Holdemanella</taxon>
    </lineage>
</organism>
<keyword evidence="2 6" id="KW-0698">rRNA processing</keyword>
<keyword evidence="6" id="KW-0963">Cytoplasm</keyword>
<dbReference type="SUPFAM" id="SSF81799">
    <property type="entry name" value="Putative methyltransferase TM0872, insert domain"/>
    <property type="match status" value="1"/>
</dbReference>
<evidence type="ECO:0000313" key="7">
    <source>
        <dbReference type="EMBL" id="RGU92181.1"/>
    </source>
</evidence>